<name>A0AA36NHL0_9DINO</name>
<keyword evidence="3" id="KW-1185">Reference proteome</keyword>
<evidence type="ECO:0000256" key="1">
    <source>
        <dbReference type="SAM" id="MobiDB-lite"/>
    </source>
</evidence>
<comment type="caution">
    <text evidence="2">The sequence shown here is derived from an EMBL/GenBank/DDBJ whole genome shotgun (WGS) entry which is preliminary data.</text>
</comment>
<dbReference type="EMBL" id="CAUJNA010003672">
    <property type="protein sequence ID" value="CAJ1407452.1"/>
    <property type="molecule type" value="Genomic_DNA"/>
</dbReference>
<protein>
    <submittedName>
        <fullName evidence="2">Uncharacterized protein</fullName>
    </submittedName>
</protein>
<evidence type="ECO:0000313" key="3">
    <source>
        <dbReference type="Proteomes" id="UP001178507"/>
    </source>
</evidence>
<sequence>MSLQETKEEGGRLHRFDSLKRPGGPWKREPNGRGVGELLPSSRWQYHVLPGGGAVRLRWEKAAGRWKLWAEAGERLVLEATFESPEPQLELYTESTYVASPAWAC</sequence>
<reference evidence="2" key="1">
    <citation type="submission" date="2023-08" db="EMBL/GenBank/DDBJ databases">
        <authorList>
            <person name="Chen Y."/>
            <person name="Shah S."/>
            <person name="Dougan E. K."/>
            <person name="Thang M."/>
            <person name="Chan C."/>
        </authorList>
    </citation>
    <scope>NUCLEOTIDE SEQUENCE</scope>
</reference>
<evidence type="ECO:0000313" key="2">
    <source>
        <dbReference type="EMBL" id="CAJ1407452.1"/>
    </source>
</evidence>
<feature type="compositionally biased region" description="Basic and acidic residues" evidence="1">
    <location>
        <begin position="1"/>
        <end position="31"/>
    </location>
</feature>
<dbReference type="AlphaFoldDB" id="A0AA36NHL0"/>
<proteinExistence type="predicted"/>
<feature type="region of interest" description="Disordered" evidence="1">
    <location>
        <begin position="1"/>
        <end position="34"/>
    </location>
</feature>
<organism evidence="2 3">
    <name type="scientific">Effrenium voratum</name>
    <dbReference type="NCBI Taxonomy" id="2562239"/>
    <lineage>
        <taxon>Eukaryota</taxon>
        <taxon>Sar</taxon>
        <taxon>Alveolata</taxon>
        <taxon>Dinophyceae</taxon>
        <taxon>Suessiales</taxon>
        <taxon>Symbiodiniaceae</taxon>
        <taxon>Effrenium</taxon>
    </lineage>
</organism>
<gene>
    <name evidence="2" type="ORF">EVOR1521_LOCUS29145</name>
</gene>
<dbReference type="Proteomes" id="UP001178507">
    <property type="component" value="Unassembled WGS sequence"/>
</dbReference>
<accession>A0AA36NHL0</accession>